<comment type="caution">
    <text evidence="1">The sequence shown here is derived from an EMBL/GenBank/DDBJ whole genome shotgun (WGS) entry which is preliminary data.</text>
</comment>
<sequence length="383" mass="45078">MFDRKKKEKQKVKMYGFKFPQRLFDDLRQFEQKENIQIPSSAYATLICVLKQIHREKTTMGEIQEFSLSQYATELNVGYSTLYVGLKFWLDHGFLYEGKNDAGKTLFVLQNAHRYFSEDELNYFIVPHSLFETNIIAELVRTSNGKTFELMLSLFTQFRHGMATIQGTQEVEELKQVRNMSTLKQKLGKRSKGVREAISLLEPLFHVHFIGLSHRGHQVWIHQVEFSLKPDCVVENSDAFEVNPLISEFSRETEHVLKSLNMRFKPRDLFDIMISLKQEVINVLKYVAKNDGENSSYSLRDSWIQTFFYQCLGRFETKIQDQLKQKETFQFTTSIGAYFRTVFRNNIKLFIEQTIPTDYIRKANMKEFMMTGRVPVLHQLLTK</sequence>
<protein>
    <recommendedName>
        <fullName evidence="3">Transcriptional regulator</fullName>
    </recommendedName>
</protein>
<accession>A0ABS2DKW0</accession>
<dbReference type="Proteomes" id="UP001518925">
    <property type="component" value="Unassembled WGS sequence"/>
</dbReference>
<proteinExistence type="predicted"/>
<organism evidence="1 2">
    <name type="scientific">Bacillus suaedaesalsae</name>
    <dbReference type="NCBI Taxonomy" id="2810349"/>
    <lineage>
        <taxon>Bacteria</taxon>
        <taxon>Bacillati</taxon>
        <taxon>Bacillota</taxon>
        <taxon>Bacilli</taxon>
        <taxon>Bacillales</taxon>
        <taxon>Bacillaceae</taxon>
        <taxon>Bacillus</taxon>
    </lineage>
</organism>
<dbReference type="EMBL" id="JAFELM010000039">
    <property type="protein sequence ID" value="MBM6619134.1"/>
    <property type="molecule type" value="Genomic_DNA"/>
</dbReference>
<reference evidence="1 2" key="1">
    <citation type="submission" date="2021-02" db="EMBL/GenBank/DDBJ databases">
        <title>Bacillus sp. RD4P76, an endophyte from a halophyte.</title>
        <authorList>
            <person name="Sun J.-Q."/>
        </authorList>
    </citation>
    <scope>NUCLEOTIDE SEQUENCE [LARGE SCALE GENOMIC DNA]</scope>
    <source>
        <strain evidence="1 2">RD4P76</strain>
    </source>
</reference>
<evidence type="ECO:0000313" key="1">
    <source>
        <dbReference type="EMBL" id="MBM6619134.1"/>
    </source>
</evidence>
<keyword evidence="2" id="KW-1185">Reference proteome</keyword>
<dbReference type="RefSeq" id="WP_204204489.1">
    <property type="nucleotide sequence ID" value="NZ_JAFELM010000039.1"/>
</dbReference>
<name>A0ABS2DKW0_9BACI</name>
<gene>
    <name evidence="1" type="ORF">JR050_15810</name>
</gene>
<evidence type="ECO:0000313" key="2">
    <source>
        <dbReference type="Proteomes" id="UP001518925"/>
    </source>
</evidence>
<evidence type="ECO:0008006" key="3">
    <source>
        <dbReference type="Google" id="ProtNLM"/>
    </source>
</evidence>